<proteinExistence type="predicted"/>
<dbReference type="AlphaFoldDB" id="A0A9P6KAK7"/>
<reference evidence="2" key="1">
    <citation type="journal article" date="2020" name="Fungal Divers.">
        <title>Resolving the Mortierellaceae phylogeny through synthesis of multi-gene phylogenetics and phylogenomics.</title>
        <authorList>
            <person name="Vandepol N."/>
            <person name="Liber J."/>
            <person name="Desiro A."/>
            <person name="Na H."/>
            <person name="Kennedy M."/>
            <person name="Barry K."/>
            <person name="Grigoriev I.V."/>
            <person name="Miller A.N."/>
            <person name="O'Donnell K."/>
            <person name="Stajich J.E."/>
            <person name="Bonito G."/>
        </authorList>
    </citation>
    <scope>NUCLEOTIDE SEQUENCE</scope>
    <source>
        <strain evidence="2">KOD1015</strain>
    </source>
</reference>
<evidence type="ECO:0000313" key="3">
    <source>
        <dbReference type="Proteomes" id="UP000780801"/>
    </source>
</evidence>
<gene>
    <name evidence="2" type="ORF">BGW38_006719</name>
</gene>
<accession>A0A9P6KAK7</accession>
<keyword evidence="3" id="KW-1185">Reference proteome</keyword>
<feature type="region of interest" description="Disordered" evidence="1">
    <location>
        <begin position="1"/>
        <end position="41"/>
    </location>
</feature>
<name>A0A9P6KAK7_9FUNG</name>
<comment type="caution">
    <text evidence="2">The sequence shown here is derived from an EMBL/GenBank/DDBJ whole genome shotgun (WGS) entry which is preliminary data.</text>
</comment>
<evidence type="ECO:0000256" key="1">
    <source>
        <dbReference type="SAM" id="MobiDB-lite"/>
    </source>
</evidence>
<sequence>SAPGAAEYSGAVHWQNQQQQQQQLTSKTLVTGGTGDRRWSHELSPEKAGLVGSLLETAGLFKDVVLDKFQAVQAGSNSHTILSTEEKQEAARLAFGGSEESGDQNIYLEGLEKHLQREQQAAAKAANAVAANATTSGQRPKGDSTINSDGAGLQAKDVLGSAPAAGWEHQRSLFHLAANPESRKSMLLDHPESLGYHARDPTLNEDSVLATQHRLVSNHDAAQFRQVELNR</sequence>
<protein>
    <submittedName>
        <fullName evidence="2">Uncharacterized protein</fullName>
    </submittedName>
</protein>
<dbReference type="Proteomes" id="UP000780801">
    <property type="component" value="Unassembled WGS sequence"/>
</dbReference>
<feature type="region of interest" description="Disordered" evidence="1">
    <location>
        <begin position="131"/>
        <end position="151"/>
    </location>
</feature>
<dbReference type="OrthoDB" id="2434198at2759"/>
<evidence type="ECO:0000313" key="2">
    <source>
        <dbReference type="EMBL" id="KAF9577826.1"/>
    </source>
</evidence>
<feature type="compositionally biased region" description="Polar residues" evidence="1">
    <location>
        <begin position="134"/>
        <end position="148"/>
    </location>
</feature>
<feature type="non-terminal residue" evidence="2">
    <location>
        <position position="1"/>
    </location>
</feature>
<dbReference type="EMBL" id="JAABOA010004322">
    <property type="protein sequence ID" value="KAF9577826.1"/>
    <property type="molecule type" value="Genomic_DNA"/>
</dbReference>
<organism evidence="2 3">
    <name type="scientific">Lunasporangiospora selenospora</name>
    <dbReference type="NCBI Taxonomy" id="979761"/>
    <lineage>
        <taxon>Eukaryota</taxon>
        <taxon>Fungi</taxon>
        <taxon>Fungi incertae sedis</taxon>
        <taxon>Mucoromycota</taxon>
        <taxon>Mortierellomycotina</taxon>
        <taxon>Mortierellomycetes</taxon>
        <taxon>Mortierellales</taxon>
        <taxon>Mortierellaceae</taxon>
        <taxon>Lunasporangiospora</taxon>
    </lineage>
</organism>